<dbReference type="SUPFAM" id="SSF143100">
    <property type="entry name" value="TTHA1013/TTHA0281-like"/>
    <property type="match status" value="1"/>
</dbReference>
<feature type="domain" description="HicB-like antitoxin of toxin-antitoxin system" evidence="1">
    <location>
        <begin position="6"/>
        <end position="62"/>
    </location>
</feature>
<dbReference type="STRING" id="1548018.LS64_14695"/>
<sequence length="69" mass="7740">MILNAIVQKDSDGYFAYIPEFKGCVTQADSFEKAIENIKEAGELYLQSLEIEQVKALSNKITSIVQLEI</sequence>
<reference evidence="2 5" key="4">
    <citation type="submission" date="2019-12" db="EMBL/GenBank/DDBJ databases">
        <title>Multi-Generational Helicobacter saguini Isolates.</title>
        <authorList>
            <person name="Mannion A."/>
            <person name="Shen Z."/>
            <person name="Fox J.G."/>
        </authorList>
    </citation>
    <scope>NUCLEOTIDE SEQUENCE [LARGE SCALE GENOMIC DNA]</scope>
    <source>
        <strain evidence="2">16-048</strain>
        <strain evidence="5">16-048 (F4)</strain>
    </source>
</reference>
<evidence type="ECO:0000313" key="4">
    <source>
        <dbReference type="Proteomes" id="UP000029714"/>
    </source>
</evidence>
<protein>
    <submittedName>
        <fullName evidence="3">Type II toxin-antitoxin system HicB family antitoxin</fullName>
    </submittedName>
</protein>
<gene>
    <name evidence="2" type="ORF">DCO61_04000</name>
    <name evidence="3" type="ORF">LS64_007000</name>
</gene>
<reference evidence="3 4" key="1">
    <citation type="journal article" date="2014" name="Genome Announc.">
        <title>Draft genome sequences of eight enterohepatic helicobacter species isolated from both laboratory and wild rodents.</title>
        <authorList>
            <person name="Sheh A."/>
            <person name="Shen Z."/>
            <person name="Fox J.G."/>
        </authorList>
    </citation>
    <scope>NUCLEOTIDE SEQUENCE [LARGE SCALE GENOMIC DNA]</scope>
    <source>
        <strain evidence="3 4">MIT 97-6194</strain>
    </source>
</reference>
<comment type="caution">
    <text evidence="3">The sequence shown here is derived from an EMBL/GenBank/DDBJ whole genome shotgun (WGS) entry which is preliminary data.</text>
</comment>
<dbReference type="PANTHER" id="PTHR34504:SF2">
    <property type="entry name" value="UPF0150 PROTEIN SSL0259"/>
    <property type="match status" value="1"/>
</dbReference>
<dbReference type="EMBL" id="JRMP02000009">
    <property type="protein sequence ID" value="TLD94229.1"/>
    <property type="molecule type" value="Genomic_DNA"/>
</dbReference>
<dbReference type="Pfam" id="PF15919">
    <property type="entry name" value="HicB_lk_antitox"/>
    <property type="match status" value="1"/>
</dbReference>
<name>A0A347VSJ2_9HELI</name>
<reference evidence="3 4" key="2">
    <citation type="journal article" date="2016" name="Infect. Immun.">
        <title>Helicobacter saguini, a Novel Helicobacter Isolated from Cotton-Top Tamarins with Ulcerative Colitis, Has Proinflammatory Properties and Induces Typhlocolitis and Dysplasia in Gnotobiotic IL-10-/- Mice.</title>
        <authorList>
            <person name="Shen Z."/>
            <person name="Mannion A."/>
            <person name="Whary M.T."/>
            <person name="Muthupalani S."/>
            <person name="Sheh A."/>
            <person name="Feng Y."/>
            <person name="Gong G."/>
            <person name="Vandamme P."/>
            <person name="Holcombe H.R."/>
            <person name="Paster B.J."/>
            <person name="Fox J.G."/>
        </authorList>
    </citation>
    <scope>NUCLEOTIDE SEQUENCE [LARGE SCALE GENOMIC DNA]</scope>
    <source>
        <strain evidence="3 4">MIT 97-6194</strain>
    </source>
</reference>
<accession>A0A347VSJ2</accession>
<dbReference type="EMBL" id="QBIU01000001">
    <property type="protein sequence ID" value="MWV69193.1"/>
    <property type="molecule type" value="Genomic_DNA"/>
</dbReference>
<dbReference type="PANTHER" id="PTHR34504">
    <property type="entry name" value="ANTITOXIN HICB"/>
    <property type="match status" value="1"/>
</dbReference>
<dbReference type="Proteomes" id="UP000029714">
    <property type="component" value="Unassembled WGS sequence"/>
</dbReference>
<dbReference type="InterPro" id="IPR031807">
    <property type="entry name" value="HicB-like"/>
</dbReference>
<dbReference type="Proteomes" id="UP000477070">
    <property type="component" value="Unassembled WGS sequence"/>
</dbReference>
<dbReference type="InterPro" id="IPR035069">
    <property type="entry name" value="TTHA1013/TTHA0281-like"/>
</dbReference>
<evidence type="ECO:0000313" key="3">
    <source>
        <dbReference type="EMBL" id="TLD94229.1"/>
    </source>
</evidence>
<dbReference type="RefSeq" id="WP_034574030.1">
    <property type="nucleotide sequence ID" value="NZ_JRMP02000009.1"/>
</dbReference>
<keyword evidence="4" id="KW-1185">Reference proteome</keyword>
<evidence type="ECO:0000313" key="5">
    <source>
        <dbReference type="Proteomes" id="UP000477070"/>
    </source>
</evidence>
<evidence type="ECO:0000259" key="1">
    <source>
        <dbReference type="Pfam" id="PF15919"/>
    </source>
</evidence>
<dbReference type="InterPro" id="IPR051404">
    <property type="entry name" value="TA_system_antitoxin"/>
</dbReference>
<dbReference type="OrthoDB" id="5419659at2"/>
<organism evidence="3 4">
    <name type="scientific">Helicobacter saguini</name>
    <dbReference type="NCBI Taxonomy" id="1548018"/>
    <lineage>
        <taxon>Bacteria</taxon>
        <taxon>Pseudomonadati</taxon>
        <taxon>Campylobacterota</taxon>
        <taxon>Epsilonproteobacteria</taxon>
        <taxon>Campylobacterales</taxon>
        <taxon>Helicobacteraceae</taxon>
        <taxon>Helicobacter</taxon>
    </lineage>
</organism>
<evidence type="ECO:0000313" key="2">
    <source>
        <dbReference type="EMBL" id="MWV69193.1"/>
    </source>
</evidence>
<reference evidence="3" key="3">
    <citation type="submission" date="2018-04" db="EMBL/GenBank/DDBJ databases">
        <authorList>
            <person name="Sheh A."/>
            <person name="Shen Z."/>
            <person name="Mannion A.J."/>
            <person name="Fox J.G."/>
        </authorList>
    </citation>
    <scope>NUCLEOTIDE SEQUENCE</scope>
    <source>
        <strain evidence="3">MIT 97-6194</strain>
    </source>
</reference>
<dbReference type="Gene3D" id="3.30.160.250">
    <property type="match status" value="1"/>
</dbReference>
<proteinExistence type="predicted"/>
<dbReference type="AlphaFoldDB" id="A0A347VSJ2"/>